<dbReference type="Gene3D" id="2.40.70.10">
    <property type="entry name" value="Acid Proteases"/>
    <property type="match status" value="1"/>
</dbReference>
<dbReference type="SUPFAM" id="SSF57756">
    <property type="entry name" value="Retrovirus zinc finger-like domains"/>
    <property type="match status" value="1"/>
</dbReference>
<dbReference type="CDD" id="cd00303">
    <property type="entry name" value="retropepsin_like"/>
    <property type="match status" value="1"/>
</dbReference>
<keyword evidence="1" id="KW-0863">Zinc-finger</keyword>
<dbReference type="InterPro" id="IPR001969">
    <property type="entry name" value="Aspartic_peptidase_AS"/>
</dbReference>
<feature type="region of interest" description="Disordered" evidence="2">
    <location>
        <begin position="259"/>
        <end position="282"/>
    </location>
</feature>
<dbReference type="Proteomes" id="UP001237642">
    <property type="component" value="Unassembled WGS sequence"/>
</dbReference>
<feature type="region of interest" description="Disordered" evidence="2">
    <location>
        <begin position="294"/>
        <end position="321"/>
    </location>
</feature>
<dbReference type="PANTHER" id="PTHR15503:SF42">
    <property type="entry name" value="ZINC FINGER, CCHC-TYPE, RETROTRANSPOSON GAG DOMAIN, ASPARTIC PEPTIDASE DOMAIN PROTEIN-RELATED"/>
    <property type="match status" value="1"/>
</dbReference>
<dbReference type="Gene3D" id="3.10.10.10">
    <property type="entry name" value="HIV Type 1 Reverse Transcriptase, subunit A, domain 1"/>
    <property type="match status" value="1"/>
</dbReference>
<dbReference type="AlphaFoldDB" id="A0AAD8I837"/>
<dbReference type="PROSITE" id="PS00141">
    <property type="entry name" value="ASP_PROTEASE"/>
    <property type="match status" value="1"/>
</dbReference>
<evidence type="ECO:0000256" key="2">
    <source>
        <dbReference type="SAM" id="MobiDB-lite"/>
    </source>
</evidence>
<dbReference type="InterPro" id="IPR032567">
    <property type="entry name" value="RTL1-rel"/>
</dbReference>
<keyword evidence="5" id="KW-1185">Reference proteome</keyword>
<dbReference type="InterPro" id="IPR021109">
    <property type="entry name" value="Peptidase_aspartic_dom_sf"/>
</dbReference>
<dbReference type="GO" id="GO:0008270">
    <property type="term" value="F:zinc ion binding"/>
    <property type="evidence" value="ECO:0007669"/>
    <property type="project" value="UniProtKB-KW"/>
</dbReference>
<dbReference type="GO" id="GO:0003676">
    <property type="term" value="F:nucleic acid binding"/>
    <property type="evidence" value="ECO:0007669"/>
    <property type="project" value="InterPro"/>
</dbReference>
<accession>A0AAD8I837</accession>
<evidence type="ECO:0000313" key="5">
    <source>
        <dbReference type="Proteomes" id="UP001237642"/>
    </source>
</evidence>
<proteinExistence type="predicted"/>
<dbReference type="Pfam" id="PF00098">
    <property type="entry name" value="zf-CCHC"/>
    <property type="match status" value="2"/>
</dbReference>
<dbReference type="SUPFAM" id="SSF50630">
    <property type="entry name" value="Acid proteases"/>
    <property type="match status" value="1"/>
</dbReference>
<keyword evidence="1" id="KW-0862">Zinc</keyword>
<evidence type="ECO:0000313" key="4">
    <source>
        <dbReference type="EMBL" id="KAK1380498.1"/>
    </source>
</evidence>
<evidence type="ECO:0000256" key="1">
    <source>
        <dbReference type="PROSITE-ProRule" id="PRU00047"/>
    </source>
</evidence>
<dbReference type="SMART" id="SM00343">
    <property type="entry name" value="ZnF_C2HC"/>
    <property type="match status" value="2"/>
</dbReference>
<dbReference type="InterPro" id="IPR001878">
    <property type="entry name" value="Znf_CCHC"/>
</dbReference>
<dbReference type="PROSITE" id="PS50158">
    <property type="entry name" value="ZF_CCHC"/>
    <property type="match status" value="2"/>
</dbReference>
<dbReference type="InterPro" id="IPR043502">
    <property type="entry name" value="DNA/RNA_pol_sf"/>
</dbReference>
<feature type="compositionally biased region" description="Polar residues" evidence="2">
    <location>
        <begin position="9"/>
        <end position="23"/>
    </location>
</feature>
<name>A0AAD8I837_9APIA</name>
<reference evidence="4" key="1">
    <citation type="submission" date="2023-02" db="EMBL/GenBank/DDBJ databases">
        <title>Genome of toxic invasive species Heracleum sosnowskyi carries increased number of genes despite the absence of recent whole-genome duplications.</title>
        <authorList>
            <person name="Schelkunov M."/>
            <person name="Shtratnikova V."/>
            <person name="Makarenko M."/>
            <person name="Klepikova A."/>
            <person name="Omelchenko D."/>
            <person name="Novikova G."/>
            <person name="Obukhova E."/>
            <person name="Bogdanov V."/>
            <person name="Penin A."/>
            <person name="Logacheva M."/>
        </authorList>
    </citation>
    <scope>NUCLEOTIDE SEQUENCE</scope>
    <source>
        <strain evidence="4">Hsosn_3</strain>
        <tissue evidence="4">Leaf</tissue>
    </source>
</reference>
<organism evidence="4 5">
    <name type="scientific">Heracleum sosnowskyi</name>
    <dbReference type="NCBI Taxonomy" id="360622"/>
    <lineage>
        <taxon>Eukaryota</taxon>
        <taxon>Viridiplantae</taxon>
        <taxon>Streptophyta</taxon>
        <taxon>Embryophyta</taxon>
        <taxon>Tracheophyta</taxon>
        <taxon>Spermatophyta</taxon>
        <taxon>Magnoliopsida</taxon>
        <taxon>eudicotyledons</taxon>
        <taxon>Gunneridae</taxon>
        <taxon>Pentapetalae</taxon>
        <taxon>asterids</taxon>
        <taxon>campanulids</taxon>
        <taxon>Apiales</taxon>
        <taxon>Apiaceae</taxon>
        <taxon>Apioideae</taxon>
        <taxon>apioid superclade</taxon>
        <taxon>Tordylieae</taxon>
        <taxon>Tordyliinae</taxon>
        <taxon>Heracleum</taxon>
    </lineage>
</organism>
<evidence type="ECO:0000259" key="3">
    <source>
        <dbReference type="PROSITE" id="PS50158"/>
    </source>
</evidence>
<dbReference type="Pfam" id="PF03732">
    <property type="entry name" value="Retrotrans_gag"/>
    <property type="match status" value="1"/>
</dbReference>
<reference evidence="4" key="2">
    <citation type="submission" date="2023-05" db="EMBL/GenBank/DDBJ databases">
        <authorList>
            <person name="Schelkunov M.I."/>
        </authorList>
    </citation>
    <scope>NUCLEOTIDE SEQUENCE</scope>
    <source>
        <strain evidence="4">Hsosn_3</strain>
        <tissue evidence="4">Leaf</tissue>
    </source>
</reference>
<feature type="compositionally biased region" description="Basic residues" evidence="2">
    <location>
        <begin position="65"/>
        <end position="74"/>
    </location>
</feature>
<feature type="region of interest" description="Disordered" evidence="2">
    <location>
        <begin position="1"/>
        <end position="31"/>
    </location>
</feature>
<dbReference type="GO" id="GO:0004190">
    <property type="term" value="F:aspartic-type endopeptidase activity"/>
    <property type="evidence" value="ECO:0007669"/>
    <property type="project" value="InterPro"/>
</dbReference>
<protein>
    <recommendedName>
        <fullName evidence="3">CCHC-type domain-containing protein</fullName>
    </recommendedName>
</protein>
<feature type="domain" description="CCHC-type" evidence="3">
    <location>
        <begin position="348"/>
        <end position="362"/>
    </location>
</feature>
<feature type="compositionally biased region" description="Low complexity" evidence="2">
    <location>
        <begin position="75"/>
        <end position="84"/>
    </location>
</feature>
<dbReference type="Pfam" id="PF08284">
    <property type="entry name" value="RVP_2"/>
    <property type="match status" value="1"/>
</dbReference>
<keyword evidence="1" id="KW-0479">Metal-binding</keyword>
<dbReference type="GO" id="GO:0006508">
    <property type="term" value="P:proteolysis"/>
    <property type="evidence" value="ECO:0007669"/>
    <property type="project" value="InterPro"/>
</dbReference>
<feature type="domain" description="CCHC-type" evidence="3">
    <location>
        <begin position="367"/>
        <end position="381"/>
    </location>
</feature>
<sequence length="647" mass="74065">MAPRRQTRSTDTSDQEGQQNTPPTGRVDPMVIQLLNTLTQQTAALAQQQRAFQQQLLEQQQQHQQHQHQQHQHQQHQQQHQQAAPAVTFKSFQAAKPPEFKGSADPVEAKAWLKEMEKAFALIEVTEDKKTEYASYFLKNEASYWWETSRAMEPEGLITWARFTELFLERYFPDYMRDQMELKFLELKQGSMTVPQYETRFTELSRFVPTYVDTEKKKAKRFQQGLRSWIRSKLAVLELDTYAAVVQKAMIAEAESDSYMREKENKKRKAGIPDKGQQQGSFQGQANKKLGFQHGRNTSFRKPDTGNVGQDNRLLTGGQQGLSRPPLPECKTCGKRHLGICHRLTITCFKCNQKGHYSRDCKMGIVCHRCKKPGHMIKDCRAPATVNNMIRAIEAPPVVNVQPLARTYNMSMGEAVRDSDVVAGTLLVNSIPAQVLIDSGATKSFISETFARRLNCVMKPLSGVLTIEIANQDRIAVSSYYPRCEIEILGNRFYVDLLPFKLGEFDVILGMDWLTEHDASIDCKNKRVTLITLEKKEIIFRGEKQRKRFLTMIQAKRLLRQGCEAYLAYVIDIDKEVSKLEDIPVVNEFPDVFPEELPGLPPDREIEFAIDLVPGAEPVSKAPYRMAPVEMKELADQLQDLLEKRNY</sequence>
<gene>
    <name evidence="4" type="ORF">POM88_027242</name>
</gene>
<dbReference type="Gene3D" id="4.10.60.10">
    <property type="entry name" value="Zinc finger, CCHC-type"/>
    <property type="match status" value="1"/>
</dbReference>
<dbReference type="PANTHER" id="PTHR15503">
    <property type="entry name" value="LDOC1 RELATED"/>
    <property type="match status" value="1"/>
</dbReference>
<comment type="caution">
    <text evidence="4">The sequence shown here is derived from an EMBL/GenBank/DDBJ whole genome shotgun (WGS) entry which is preliminary data.</text>
</comment>
<dbReference type="SUPFAM" id="SSF56672">
    <property type="entry name" value="DNA/RNA polymerases"/>
    <property type="match status" value="1"/>
</dbReference>
<dbReference type="InterPro" id="IPR005162">
    <property type="entry name" value="Retrotrans_gag_dom"/>
</dbReference>
<dbReference type="InterPro" id="IPR036875">
    <property type="entry name" value="Znf_CCHC_sf"/>
</dbReference>
<dbReference type="EMBL" id="JAUIZM010000006">
    <property type="protein sequence ID" value="KAK1380498.1"/>
    <property type="molecule type" value="Genomic_DNA"/>
</dbReference>
<feature type="region of interest" description="Disordered" evidence="2">
    <location>
        <begin position="57"/>
        <end position="85"/>
    </location>
</feature>